<dbReference type="Proteomes" id="UP000000311">
    <property type="component" value="Unassembled WGS sequence"/>
</dbReference>
<reference evidence="4 5" key="1">
    <citation type="journal article" date="2010" name="Science">
        <title>Genomic comparison of the ants Camponotus floridanus and Harpegnathos saltator.</title>
        <authorList>
            <person name="Bonasio R."/>
            <person name="Zhang G."/>
            <person name="Ye C."/>
            <person name="Mutti N.S."/>
            <person name="Fang X."/>
            <person name="Qin N."/>
            <person name="Donahue G."/>
            <person name="Yang P."/>
            <person name="Li Q."/>
            <person name="Li C."/>
            <person name="Zhang P."/>
            <person name="Huang Z."/>
            <person name="Berger S.L."/>
            <person name="Reinberg D."/>
            <person name="Wang J."/>
            <person name="Liebig J."/>
        </authorList>
    </citation>
    <scope>NUCLEOTIDE SEQUENCE [LARGE SCALE GENOMIC DNA]</scope>
    <source>
        <strain evidence="5">C129</strain>
    </source>
</reference>
<comment type="similarity">
    <text evidence="3">Belongs to the UTX family.</text>
</comment>
<proteinExistence type="inferred from homology"/>
<comment type="subcellular location">
    <subcellularLocation>
        <location evidence="1">Nucleus</location>
    </subcellularLocation>
</comment>
<organism evidence="5">
    <name type="scientific">Camponotus floridanus</name>
    <name type="common">Florida carpenter ant</name>
    <dbReference type="NCBI Taxonomy" id="104421"/>
    <lineage>
        <taxon>Eukaryota</taxon>
        <taxon>Metazoa</taxon>
        <taxon>Ecdysozoa</taxon>
        <taxon>Arthropoda</taxon>
        <taxon>Hexapoda</taxon>
        <taxon>Insecta</taxon>
        <taxon>Pterygota</taxon>
        <taxon>Neoptera</taxon>
        <taxon>Endopterygota</taxon>
        <taxon>Hymenoptera</taxon>
        <taxon>Apocrita</taxon>
        <taxon>Aculeata</taxon>
        <taxon>Formicoidea</taxon>
        <taxon>Formicidae</taxon>
        <taxon>Formicinae</taxon>
        <taxon>Camponotus</taxon>
    </lineage>
</organism>
<dbReference type="GO" id="GO:0071558">
    <property type="term" value="F:histone H3K27me2/H3K27me3 demethylase activity"/>
    <property type="evidence" value="ECO:0007669"/>
    <property type="project" value="TreeGrafter"/>
</dbReference>
<dbReference type="GO" id="GO:0008168">
    <property type="term" value="F:methyltransferase activity"/>
    <property type="evidence" value="ECO:0007669"/>
    <property type="project" value="UniProtKB-KW"/>
</dbReference>
<dbReference type="InterPro" id="IPR051630">
    <property type="entry name" value="Corepressor-Demethylase"/>
</dbReference>
<keyword evidence="2" id="KW-0539">Nucleus</keyword>
<dbReference type="GO" id="GO:0000978">
    <property type="term" value="F:RNA polymerase II cis-regulatory region sequence-specific DNA binding"/>
    <property type="evidence" value="ECO:0007669"/>
    <property type="project" value="TreeGrafter"/>
</dbReference>
<keyword evidence="4" id="KW-0489">Methyltransferase</keyword>
<keyword evidence="5" id="KW-1185">Reference proteome</keyword>
<evidence type="ECO:0000256" key="1">
    <source>
        <dbReference type="ARBA" id="ARBA00004123"/>
    </source>
</evidence>
<evidence type="ECO:0000313" key="5">
    <source>
        <dbReference type="Proteomes" id="UP000000311"/>
    </source>
</evidence>
<sequence>MLKVHAEFDAALKHLTLALIDATTPASFSKLEIKFHIAHLYEVQGKYRLAKEHYEVLLKEKVLPSHLKADICRQLGKSVLSTNYSESAILSRIAQDKTQNKIIFIKILF</sequence>
<dbReference type="PANTHER" id="PTHR14017:SF1">
    <property type="entry name" value="LD02225P"/>
    <property type="match status" value="1"/>
</dbReference>
<dbReference type="OrthoDB" id="418911at2759"/>
<dbReference type="AlphaFoldDB" id="E1ZZ47"/>
<accession>E1ZZ47</accession>
<gene>
    <name evidence="4" type="ORF">EAG_09560</name>
</gene>
<dbReference type="InParanoid" id="E1ZZ47"/>
<dbReference type="GO" id="GO:0044666">
    <property type="term" value="C:MLL3/4 complex"/>
    <property type="evidence" value="ECO:0007669"/>
    <property type="project" value="TreeGrafter"/>
</dbReference>
<name>E1ZZ47_CAMFO</name>
<dbReference type="GO" id="GO:0010468">
    <property type="term" value="P:regulation of gene expression"/>
    <property type="evidence" value="ECO:0007669"/>
    <property type="project" value="TreeGrafter"/>
</dbReference>
<dbReference type="STRING" id="104421.E1ZZ47"/>
<dbReference type="PANTHER" id="PTHR14017">
    <property type="entry name" value="LYSINE-SPECIFIC DEMETHYLASE"/>
    <property type="match status" value="1"/>
</dbReference>
<evidence type="ECO:0000256" key="2">
    <source>
        <dbReference type="ARBA" id="ARBA00023242"/>
    </source>
</evidence>
<protein>
    <submittedName>
        <fullName evidence="4">Histone demethylase UTY</fullName>
    </submittedName>
</protein>
<keyword evidence="4" id="KW-0808">Transferase</keyword>
<dbReference type="GO" id="GO:0031490">
    <property type="term" value="F:chromatin DNA binding"/>
    <property type="evidence" value="ECO:0007669"/>
    <property type="project" value="TreeGrafter"/>
</dbReference>
<dbReference type="EMBL" id="GL435293">
    <property type="protein sequence ID" value="EFN73538.1"/>
    <property type="molecule type" value="Genomic_DNA"/>
</dbReference>
<dbReference type="OMA" id="TIEWAVK"/>
<evidence type="ECO:0000256" key="3">
    <source>
        <dbReference type="ARBA" id="ARBA00034483"/>
    </source>
</evidence>
<evidence type="ECO:0000313" key="4">
    <source>
        <dbReference type="EMBL" id="EFN73538.1"/>
    </source>
</evidence>
<dbReference type="GO" id="GO:0032259">
    <property type="term" value="P:methylation"/>
    <property type="evidence" value="ECO:0007669"/>
    <property type="project" value="UniProtKB-KW"/>
</dbReference>